<gene>
    <name evidence="1" type="ORF">BN2614_LOCUS1</name>
</gene>
<accession>A0A9X9Q0T1</accession>
<dbReference type="Proteomes" id="UP000269945">
    <property type="component" value="Unassembled WGS sequence"/>
</dbReference>
<sequence length="82" mass="8824">MLSNIIDSFSVAMVTFVGHSSLNSAHSPEVPNITFLVDSNVCGQRNTTMFSTRPREYRAGTSLSLCVGHFGDLLEDGSSGQK</sequence>
<dbReference type="AlphaFoldDB" id="A0A9X9Q0T1"/>
<evidence type="ECO:0000313" key="1">
    <source>
        <dbReference type="EMBL" id="VCW85586.1"/>
    </source>
</evidence>
<comment type="caution">
    <text evidence="1">The sequence shown here is derived from an EMBL/GenBank/DDBJ whole genome shotgun (WGS) entry which is preliminary data.</text>
</comment>
<feature type="non-terminal residue" evidence="1">
    <location>
        <position position="82"/>
    </location>
</feature>
<organism evidence="1 2">
    <name type="scientific">Gulo gulo</name>
    <name type="common">Wolverine</name>
    <name type="synonym">Gluton</name>
    <dbReference type="NCBI Taxonomy" id="48420"/>
    <lineage>
        <taxon>Eukaryota</taxon>
        <taxon>Metazoa</taxon>
        <taxon>Chordata</taxon>
        <taxon>Craniata</taxon>
        <taxon>Vertebrata</taxon>
        <taxon>Euteleostomi</taxon>
        <taxon>Mammalia</taxon>
        <taxon>Eutheria</taxon>
        <taxon>Laurasiatheria</taxon>
        <taxon>Carnivora</taxon>
        <taxon>Caniformia</taxon>
        <taxon>Musteloidea</taxon>
        <taxon>Mustelidae</taxon>
        <taxon>Guloninae</taxon>
        <taxon>Gulo</taxon>
    </lineage>
</organism>
<dbReference type="EMBL" id="CYRY02015714">
    <property type="protein sequence ID" value="VCW85586.1"/>
    <property type="molecule type" value="Genomic_DNA"/>
</dbReference>
<evidence type="ECO:0000313" key="2">
    <source>
        <dbReference type="Proteomes" id="UP000269945"/>
    </source>
</evidence>
<reference evidence="1 2" key="1">
    <citation type="submission" date="2018-10" db="EMBL/GenBank/DDBJ databases">
        <authorList>
            <person name="Ekblom R."/>
            <person name="Jareborg N."/>
        </authorList>
    </citation>
    <scope>NUCLEOTIDE SEQUENCE [LARGE SCALE GENOMIC DNA]</scope>
    <source>
        <tissue evidence="1">Muscle</tissue>
    </source>
</reference>
<name>A0A9X9Q0T1_GULGU</name>
<keyword evidence="2" id="KW-1185">Reference proteome</keyword>
<proteinExistence type="predicted"/>
<protein>
    <submittedName>
        <fullName evidence="1">Uncharacterized protein</fullName>
    </submittedName>
</protein>